<reference evidence="4" key="1">
    <citation type="journal article" date="2012" name="Evodevo">
        <title>Duplication and diversification of the LEAFY HULL STERILE1 and Oryza sativa MADS5 SEPALLATA lineages in graminoid Poales.</title>
        <authorList>
            <person name="Christensen A.R."/>
            <person name="Malcomber S.T."/>
        </authorList>
    </citation>
    <scope>NUCLEOTIDE SEQUENCE</scope>
</reference>
<evidence type="ECO:0000259" key="3">
    <source>
        <dbReference type="PROSITE" id="PS51297"/>
    </source>
</evidence>
<gene>
    <name evidence="4" type="primary">L1O5</name>
</gene>
<feature type="non-terminal residue" evidence="4">
    <location>
        <position position="137"/>
    </location>
</feature>
<dbReference type="GO" id="GO:0005634">
    <property type="term" value="C:nucleus"/>
    <property type="evidence" value="ECO:0007669"/>
    <property type="project" value="InterPro"/>
</dbReference>
<organism evidence="4">
    <name type="scientific">Cyperus involucratus</name>
    <dbReference type="NCBI Taxonomy" id="76430"/>
    <lineage>
        <taxon>Eukaryota</taxon>
        <taxon>Viridiplantae</taxon>
        <taxon>Streptophyta</taxon>
        <taxon>Embryophyta</taxon>
        <taxon>Tracheophyta</taxon>
        <taxon>Spermatophyta</taxon>
        <taxon>Magnoliopsida</taxon>
        <taxon>Liliopsida</taxon>
        <taxon>Poales</taxon>
        <taxon>Cyperaceae</taxon>
        <taxon>Cyperoideae</taxon>
        <taxon>Cypereae</taxon>
        <taxon>Cyperus</taxon>
        <taxon>C4 Cyperus</taxon>
        <taxon>Cyperus subgen. Cyperus</taxon>
        <taxon>C4 Cyperus incertae sedis</taxon>
    </lineage>
</organism>
<evidence type="ECO:0000313" key="4">
    <source>
        <dbReference type="EMBL" id="AEZ06316.1"/>
    </source>
</evidence>
<dbReference type="EMBL" id="JN661619">
    <property type="protein sequence ID" value="AEZ06316.1"/>
    <property type="molecule type" value="mRNA"/>
</dbReference>
<feature type="coiled-coil region" evidence="1">
    <location>
        <begin position="17"/>
        <end position="66"/>
    </location>
</feature>
<feature type="non-terminal residue" evidence="4">
    <location>
        <position position="1"/>
    </location>
</feature>
<dbReference type="GO" id="GO:0003700">
    <property type="term" value="F:DNA-binding transcription factor activity"/>
    <property type="evidence" value="ECO:0007669"/>
    <property type="project" value="InterPro"/>
</dbReference>
<dbReference type="AlphaFoldDB" id="H6UM02"/>
<feature type="domain" description="K-box" evidence="3">
    <location>
        <begin position="1"/>
        <end position="70"/>
    </location>
</feature>
<accession>H6UM02</accession>
<proteinExistence type="evidence at transcript level"/>
<feature type="region of interest" description="Disordered" evidence="2">
    <location>
        <begin position="75"/>
        <end position="103"/>
    </location>
</feature>
<dbReference type="Pfam" id="PF01486">
    <property type="entry name" value="K-box"/>
    <property type="match status" value="1"/>
</dbReference>
<feature type="compositionally biased region" description="Polar residues" evidence="2">
    <location>
        <begin position="75"/>
        <end position="88"/>
    </location>
</feature>
<dbReference type="InterPro" id="IPR002487">
    <property type="entry name" value="TF_Kbox"/>
</dbReference>
<keyword evidence="1" id="KW-0175">Coiled coil</keyword>
<evidence type="ECO:0000256" key="1">
    <source>
        <dbReference type="SAM" id="Coils"/>
    </source>
</evidence>
<sequence length="137" mass="15402">QRNLLGEDLGPLNMTDLDTLEDQIEKSLNRIRSSKSQTMLDLLFDLKRKEQNLQEANRDLKMKLHDIGSDDLLQLSWQHGQASGSNNQDEPEPQPNGLFSTPACDTPLQIGYEQLCADPMVSEDTTNNLNGYGPGWM</sequence>
<name>H6UM02_9POAL</name>
<evidence type="ECO:0000256" key="2">
    <source>
        <dbReference type="SAM" id="MobiDB-lite"/>
    </source>
</evidence>
<dbReference type="PROSITE" id="PS51297">
    <property type="entry name" value="K_BOX"/>
    <property type="match status" value="1"/>
</dbReference>
<protein>
    <submittedName>
        <fullName evidence="4">Leafy hull sterile 1/MADS5-like protein</fullName>
    </submittedName>
</protein>